<evidence type="ECO:0000313" key="5">
    <source>
        <dbReference type="Proteomes" id="UP000692954"/>
    </source>
</evidence>
<dbReference type="EMBL" id="CAJJDN010000097">
    <property type="protein sequence ID" value="CAD8110887.1"/>
    <property type="molecule type" value="Genomic_DNA"/>
</dbReference>
<protein>
    <recommendedName>
        <fullName evidence="3">Cyclic nucleotide-binding domain-containing protein</fullName>
    </recommendedName>
</protein>
<feature type="transmembrane region" description="Helical" evidence="2">
    <location>
        <begin position="257"/>
        <end position="278"/>
    </location>
</feature>
<dbReference type="OrthoDB" id="419623at2759"/>
<feature type="compositionally biased region" description="Basic and acidic residues" evidence="1">
    <location>
        <begin position="715"/>
        <end position="725"/>
    </location>
</feature>
<evidence type="ECO:0000256" key="2">
    <source>
        <dbReference type="SAM" id="Phobius"/>
    </source>
</evidence>
<reference evidence="4" key="1">
    <citation type="submission" date="2021-01" db="EMBL/GenBank/DDBJ databases">
        <authorList>
            <consortium name="Genoscope - CEA"/>
            <person name="William W."/>
        </authorList>
    </citation>
    <scope>NUCLEOTIDE SEQUENCE</scope>
</reference>
<dbReference type="Pfam" id="PF07885">
    <property type="entry name" value="Ion_trans_2"/>
    <property type="match status" value="1"/>
</dbReference>
<feature type="transmembrane region" description="Helical" evidence="2">
    <location>
        <begin position="196"/>
        <end position="216"/>
    </location>
</feature>
<evidence type="ECO:0000313" key="4">
    <source>
        <dbReference type="EMBL" id="CAD8110887.1"/>
    </source>
</evidence>
<dbReference type="GO" id="GO:0003254">
    <property type="term" value="P:regulation of membrane depolarization"/>
    <property type="evidence" value="ECO:0007669"/>
    <property type="project" value="TreeGrafter"/>
</dbReference>
<feature type="transmembrane region" description="Helical" evidence="2">
    <location>
        <begin position="369"/>
        <end position="386"/>
    </location>
</feature>
<feature type="region of interest" description="Disordered" evidence="1">
    <location>
        <begin position="740"/>
        <end position="759"/>
    </location>
</feature>
<accession>A0A8S1Q6Y1</accession>
<feature type="transmembrane region" description="Helical" evidence="2">
    <location>
        <begin position="232"/>
        <end position="251"/>
    </location>
</feature>
<feature type="domain" description="Cyclic nucleotide-binding" evidence="3">
    <location>
        <begin position="476"/>
        <end position="577"/>
    </location>
</feature>
<dbReference type="Proteomes" id="UP000692954">
    <property type="component" value="Unassembled WGS sequence"/>
</dbReference>
<feature type="compositionally biased region" description="Low complexity" evidence="1">
    <location>
        <begin position="741"/>
        <end position="752"/>
    </location>
</feature>
<dbReference type="GO" id="GO:0005249">
    <property type="term" value="F:voltage-gated potassium channel activity"/>
    <property type="evidence" value="ECO:0007669"/>
    <property type="project" value="TreeGrafter"/>
</dbReference>
<proteinExistence type="predicted"/>
<dbReference type="Pfam" id="PF00027">
    <property type="entry name" value="cNMP_binding"/>
    <property type="match status" value="1"/>
</dbReference>
<dbReference type="PANTHER" id="PTHR45689">
    <property type="entry name" value="I[[H]] CHANNEL, ISOFORM E"/>
    <property type="match status" value="1"/>
</dbReference>
<comment type="caution">
    <text evidence="4">The sequence shown here is derived from an EMBL/GenBank/DDBJ whole genome shotgun (WGS) entry which is preliminary data.</text>
</comment>
<keyword evidence="5" id="KW-1185">Reference proteome</keyword>
<keyword evidence="2" id="KW-1133">Transmembrane helix</keyword>
<dbReference type="GO" id="GO:0098855">
    <property type="term" value="C:HCN channel complex"/>
    <property type="evidence" value="ECO:0007669"/>
    <property type="project" value="TreeGrafter"/>
</dbReference>
<sequence length="1018" mass="120945">MSIQSLSPRSQIEQHLFSQITPRINHPSSQNLTLEQQQYLDNFKPFQKLPVLLKQEQIKNECHENINENVYYLDENELPKSHIGSAITQKVGRNIFQIIKINNLVKRFKNTLLCRSYVLSQSQKEKIKSNLIFQEKYLQDKKQNSKNIISFVIDPTNKYIILWDIIMFFVILSLIILIPFFWSFDRSYPILQIEELTLFLTLLCLDIILKLNIAIIKKGNIIKTRKFIVKKYLQTSFILDIIFILLVYYTIQIESILIFISYCAFSLIKLQKIIAKIVKLLNLSAMQREIISLINLVITINLIAHFMACIWHYIGMTTIENEKNSWILYKNLQDDTKQVRYIFSFYWAIVTMITVGYGDITPQNHIEAFSCIFLMLLSCAVFTFSLNQVGTIVQNINKQKRQFQEMVRILTSYMQQHSIPDQLQSRARSYLEYRCIKRNQQSKYHLQNILEQLSSFLQQELMLNVFKNLLQDCKIISHNFSEETIKKMSNSLQTAYYCPDEQIYFQNQIDDNYLYFLDYGKVELQEKKSLQKVTELQKGKYFGEESFFTQQPRKFSAISRSFTKVFRISQNTFLNLLNKEELQVYHQLRHLIQFNSSVLGQKCQICSQCDHQIDNCQLLNYKPDIEKLILKDNLKIQYREKKQRLNKRSCKALQIQNQLILMQKVIAQSYGQEEILYDDEENGSLIPQDLEFNTNQDSPISKRKESLPKQTDSSPRADIKNSHDSNKRITFIKSDGFTRSKQFQTPQQQKQTSETDNKTQQYQNSVYCKQQMVGFEKAMEFKKFFPQFNLHVLILEYNKKVKILNKTQKMDQQKKRGALNIFNYNDNNIIFNNYNMDFETQIIICKNNAKSVVDKRLRGFVQVWDQIFDEDEEIIDFEADPQLLQKINHYYQFHEYDKTQISYVEKIQDSKIEHLMDQKSLEYLKFLGFKNDELSKERVQEWLTEITPLLCECYRLNCVEIIEILKISVAIFFYIEGLTEKEFQQFALKWGVMYPLPPQIQRKIVEENKFVFDRQGKK</sequence>
<feature type="transmembrane region" description="Helical" evidence="2">
    <location>
        <begin position="339"/>
        <end position="357"/>
    </location>
</feature>
<feature type="transmembrane region" description="Helical" evidence="2">
    <location>
        <begin position="290"/>
        <end position="314"/>
    </location>
</feature>
<dbReference type="AlphaFoldDB" id="A0A8S1Q6Y1"/>
<keyword evidence="2" id="KW-0812">Transmembrane</keyword>
<dbReference type="PROSITE" id="PS50042">
    <property type="entry name" value="CNMP_BINDING_3"/>
    <property type="match status" value="1"/>
</dbReference>
<dbReference type="PANTHER" id="PTHR45689:SF5">
    <property type="entry name" value="I[[H]] CHANNEL, ISOFORM E"/>
    <property type="match status" value="1"/>
</dbReference>
<feature type="transmembrane region" description="Helical" evidence="2">
    <location>
        <begin position="160"/>
        <end position="184"/>
    </location>
</feature>
<evidence type="ECO:0000256" key="1">
    <source>
        <dbReference type="SAM" id="MobiDB-lite"/>
    </source>
</evidence>
<gene>
    <name evidence="4" type="ORF">PSON_ATCC_30995.1.T0970001</name>
</gene>
<evidence type="ECO:0000259" key="3">
    <source>
        <dbReference type="PROSITE" id="PS50042"/>
    </source>
</evidence>
<dbReference type="GO" id="GO:0035725">
    <property type="term" value="P:sodium ion transmembrane transport"/>
    <property type="evidence" value="ECO:0007669"/>
    <property type="project" value="TreeGrafter"/>
</dbReference>
<feature type="region of interest" description="Disordered" evidence="1">
    <location>
        <begin position="689"/>
        <end position="725"/>
    </location>
</feature>
<dbReference type="InterPro" id="IPR051413">
    <property type="entry name" value="K/Na_HCN_channel"/>
</dbReference>
<keyword evidence="2" id="KW-0472">Membrane</keyword>
<organism evidence="4 5">
    <name type="scientific">Paramecium sonneborni</name>
    <dbReference type="NCBI Taxonomy" id="65129"/>
    <lineage>
        <taxon>Eukaryota</taxon>
        <taxon>Sar</taxon>
        <taxon>Alveolata</taxon>
        <taxon>Ciliophora</taxon>
        <taxon>Intramacronucleata</taxon>
        <taxon>Oligohymenophorea</taxon>
        <taxon>Peniculida</taxon>
        <taxon>Parameciidae</taxon>
        <taxon>Paramecium</taxon>
    </lineage>
</organism>
<dbReference type="CDD" id="cd00038">
    <property type="entry name" value="CAP_ED"/>
    <property type="match status" value="1"/>
</dbReference>
<name>A0A8S1Q6Y1_9CILI</name>
<dbReference type="SMART" id="SM00100">
    <property type="entry name" value="cNMP"/>
    <property type="match status" value="1"/>
</dbReference>
<dbReference type="InterPro" id="IPR013099">
    <property type="entry name" value="K_chnl_dom"/>
</dbReference>
<dbReference type="InterPro" id="IPR000595">
    <property type="entry name" value="cNMP-bd_dom"/>
</dbReference>